<proteinExistence type="predicted"/>
<evidence type="ECO:0000313" key="1">
    <source>
        <dbReference type="EMBL" id="MBM7584154.1"/>
    </source>
</evidence>
<protein>
    <submittedName>
        <fullName evidence="1">Uncharacterized protein (DUF2164 family)</fullName>
    </submittedName>
</protein>
<reference evidence="1 2" key="1">
    <citation type="submission" date="2021-01" db="EMBL/GenBank/DDBJ databases">
        <title>Genomic Encyclopedia of Type Strains, Phase IV (KMG-IV): sequencing the most valuable type-strain genomes for metagenomic binning, comparative biology and taxonomic classification.</title>
        <authorList>
            <person name="Goeker M."/>
        </authorList>
    </citation>
    <scope>NUCLEOTIDE SEQUENCE [LARGE SCALE GENOMIC DNA]</scope>
    <source>
        <strain evidence="1 2">DSM 24834</strain>
    </source>
</reference>
<organism evidence="1 2">
    <name type="scientific">Rossellomorea pakistanensis</name>
    <dbReference type="NCBI Taxonomy" id="992288"/>
    <lineage>
        <taxon>Bacteria</taxon>
        <taxon>Bacillati</taxon>
        <taxon>Bacillota</taxon>
        <taxon>Bacilli</taxon>
        <taxon>Bacillales</taxon>
        <taxon>Bacillaceae</taxon>
        <taxon>Rossellomorea</taxon>
    </lineage>
</organism>
<gene>
    <name evidence="1" type="ORF">JOC86_000691</name>
</gene>
<dbReference type="Pfam" id="PF09932">
    <property type="entry name" value="DUF2164"/>
    <property type="match status" value="1"/>
</dbReference>
<keyword evidence="2" id="KW-1185">Reference proteome</keyword>
<name>A0ABS2N8L2_9BACI</name>
<evidence type="ECO:0000313" key="2">
    <source>
        <dbReference type="Proteomes" id="UP001646157"/>
    </source>
</evidence>
<dbReference type="EMBL" id="JAFBDZ010000001">
    <property type="protein sequence ID" value="MBM7584154.1"/>
    <property type="molecule type" value="Genomic_DNA"/>
</dbReference>
<dbReference type="RefSeq" id="WP_205168340.1">
    <property type="nucleotide sequence ID" value="NZ_JAFBDZ010000001.1"/>
</dbReference>
<comment type="caution">
    <text evidence="1">The sequence shown here is derived from an EMBL/GenBank/DDBJ whole genome shotgun (WGS) entry which is preliminary data.</text>
</comment>
<dbReference type="InterPro" id="IPR018680">
    <property type="entry name" value="DUF2164"/>
</dbReference>
<accession>A0ABS2N8L2</accession>
<sequence length="81" mass="9631">MYIRLQKEVKDDLKGRIQTYYYEQTGDEIGDLAAENWLDFIIKELGPHFYNQAVTDSKDVLMDKMLQLEEDLYALKRPISR</sequence>
<dbReference type="Proteomes" id="UP001646157">
    <property type="component" value="Unassembled WGS sequence"/>
</dbReference>